<dbReference type="RefSeq" id="WP_113979033.1">
    <property type="nucleotide sequence ID" value="NZ_QMEY01000001.1"/>
</dbReference>
<dbReference type="SUPFAM" id="SSF52507">
    <property type="entry name" value="Homo-oligomeric flavin-containing Cys decarboxylases, HFCD"/>
    <property type="match status" value="1"/>
</dbReference>
<feature type="domain" description="Flavoprotein" evidence="1">
    <location>
        <begin position="7"/>
        <end position="135"/>
    </location>
</feature>
<accession>A0A366M8N9</accession>
<dbReference type="Pfam" id="PF02441">
    <property type="entry name" value="Flavoprotein"/>
    <property type="match status" value="1"/>
</dbReference>
<proteinExistence type="predicted"/>
<gene>
    <name evidence="2" type="ORF">DP939_04355</name>
</gene>
<dbReference type="Proteomes" id="UP000253303">
    <property type="component" value="Unassembled WGS sequence"/>
</dbReference>
<evidence type="ECO:0000313" key="3">
    <source>
        <dbReference type="Proteomes" id="UP000253303"/>
    </source>
</evidence>
<protein>
    <submittedName>
        <fullName evidence="2">Flavoprotein</fullName>
    </submittedName>
</protein>
<dbReference type="OrthoDB" id="161343at2"/>
<keyword evidence="3" id="KW-1185">Reference proteome</keyword>
<dbReference type="GO" id="GO:0003824">
    <property type="term" value="F:catalytic activity"/>
    <property type="evidence" value="ECO:0007669"/>
    <property type="project" value="InterPro"/>
</dbReference>
<organism evidence="2 3">
    <name type="scientific">Spongiactinospora rosea</name>
    <dbReference type="NCBI Taxonomy" id="2248750"/>
    <lineage>
        <taxon>Bacteria</taxon>
        <taxon>Bacillati</taxon>
        <taxon>Actinomycetota</taxon>
        <taxon>Actinomycetes</taxon>
        <taxon>Streptosporangiales</taxon>
        <taxon>Streptosporangiaceae</taxon>
        <taxon>Spongiactinospora</taxon>
    </lineage>
</organism>
<evidence type="ECO:0000259" key="1">
    <source>
        <dbReference type="Pfam" id="PF02441"/>
    </source>
</evidence>
<name>A0A366M8N9_9ACTN</name>
<dbReference type="EMBL" id="QMEY01000001">
    <property type="protein sequence ID" value="RBQ21909.1"/>
    <property type="molecule type" value="Genomic_DNA"/>
</dbReference>
<dbReference type="InterPro" id="IPR036551">
    <property type="entry name" value="Flavin_trans-like"/>
</dbReference>
<reference evidence="2 3" key="1">
    <citation type="submission" date="2018-06" db="EMBL/GenBank/DDBJ databases">
        <title>Sphaerisporangium craniellae sp. nov., isolated from a marine sponge in the South China Sea.</title>
        <authorList>
            <person name="Li L."/>
        </authorList>
    </citation>
    <scope>NUCLEOTIDE SEQUENCE [LARGE SCALE GENOMIC DNA]</scope>
    <source>
        <strain evidence="2 3">LHW63015</strain>
    </source>
</reference>
<sequence>MNQPVLYVVVCGAGPAGEVGRLVAMAHEGGWAVQVIATPAALGFIDAEALERQTGRPVRSRYREAGEPRSPRAGAIIVAPATFNTINKFAQGIADNYALGVLSEAPGSGIPVVVLPFVNAALASRAPFRRSVADLRGEGVRVLLGAGGFEPHPVGAGNQRFEDYPWGLALKGLDGGGGRRGWG</sequence>
<dbReference type="InterPro" id="IPR003382">
    <property type="entry name" value="Flavoprotein"/>
</dbReference>
<evidence type="ECO:0000313" key="2">
    <source>
        <dbReference type="EMBL" id="RBQ21909.1"/>
    </source>
</evidence>
<dbReference type="Gene3D" id="3.40.50.1950">
    <property type="entry name" value="Flavin prenyltransferase-like"/>
    <property type="match status" value="1"/>
</dbReference>
<dbReference type="AlphaFoldDB" id="A0A366M8N9"/>
<comment type="caution">
    <text evidence="2">The sequence shown here is derived from an EMBL/GenBank/DDBJ whole genome shotgun (WGS) entry which is preliminary data.</text>
</comment>